<dbReference type="GO" id="GO:0005524">
    <property type="term" value="F:ATP binding"/>
    <property type="evidence" value="ECO:0007669"/>
    <property type="project" value="UniProtKB-KW"/>
</dbReference>
<reference evidence="8 9" key="1">
    <citation type="submission" date="2016-04" db="EMBL/GenBank/DDBJ databases">
        <title>Draft genome sequence of freshwater magnetotactic bacteria Magnetospirillum marisnigri SP-1 and Magnetospirillum moscoviense BB-1.</title>
        <authorList>
            <person name="Koziaeva V."/>
            <person name="Dziuba M.V."/>
            <person name="Ivanov T.M."/>
            <person name="Kuznetsov B."/>
            <person name="Grouzdev D.S."/>
        </authorList>
    </citation>
    <scope>NUCLEOTIDE SEQUENCE [LARGE SCALE GENOMIC DNA]</scope>
    <source>
        <strain evidence="8 9">BB-1</strain>
    </source>
</reference>
<protein>
    <submittedName>
        <fullName evidence="8">Kinase</fullName>
    </submittedName>
</protein>
<dbReference type="RefSeq" id="WP_068497980.1">
    <property type="nucleotide sequence ID" value="NZ_LWQU01000104.1"/>
</dbReference>
<dbReference type="STRING" id="1437059.A6A05_00030"/>
<proteinExistence type="inferred from homology"/>
<keyword evidence="9" id="KW-1185">Reference proteome</keyword>
<keyword evidence="3 8" id="KW-0418">Kinase</keyword>
<dbReference type="Pfam" id="PF00288">
    <property type="entry name" value="GHMP_kinases_N"/>
    <property type="match status" value="1"/>
</dbReference>
<comment type="similarity">
    <text evidence="5">Belongs to the GHMP kinase family.</text>
</comment>
<dbReference type="EMBL" id="LWQU01000104">
    <property type="protein sequence ID" value="OAN54984.1"/>
    <property type="molecule type" value="Genomic_DNA"/>
</dbReference>
<dbReference type="PIRSF" id="PIRSF036406">
    <property type="entry name" value="Hept_kin"/>
    <property type="match status" value="1"/>
</dbReference>
<dbReference type="InterPro" id="IPR013750">
    <property type="entry name" value="GHMP_kinase_C_dom"/>
</dbReference>
<evidence type="ECO:0000259" key="7">
    <source>
        <dbReference type="Pfam" id="PF08544"/>
    </source>
</evidence>
<feature type="domain" description="GHMP kinase C-terminal" evidence="7">
    <location>
        <begin position="236"/>
        <end position="306"/>
    </location>
</feature>
<dbReference type="Proteomes" id="UP000078543">
    <property type="component" value="Unassembled WGS sequence"/>
</dbReference>
<evidence type="ECO:0000313" key="9">
    <source>
        <dbReference type="Proteomes" id="UP000078543"/>
    </source>
</evidence>
<evidence type="ECO:0000256" key="3">
    <source>
        <dbReference type="ARBA" id="ARBA00022777"/>
    </source>
</evidence>
<dbReference type="Pfam" id="PF08544">
    <property type="entry name" value="GHMP_kinases_C"/>
    <property type="match status" value="1"/>
</dbReference>
<dbReference type="InterPro" id="IPR052203">
    <property type="entry name" value="GHMP_Kinase-Related"/>
</dbReference>
<feature type="domain" description="GHMP kinase N-terminal" evidence="6">
    <location>
        <begin position="74"/>
        <end position="157"/>
    </location>
</feature>
<keyword evidence="1" id="KW-0808">Transferase</keyword>
<sequence>MIISRTPFRISLFGGGSDYPQWYLNHGGSVLGFAIDKYCYISLRALPQFFEHRHRVVYSKVETVKDISEIQHPAVRAVLAETGVDYGVEIHHDGDLPARSGLGSSSSFTVGLLKALYAQKGRMVSQNFLAREAIRIEQQVIGENVGSQDQIWAAYGGMNRVDFFTDGNFSVVPLVMAPERRRDLLGHFMLFFTGLSRFATEVAGKKIANLEKRAADITQMVAMVDQAQTILGDPDRDLSDIGRLLHESWCLKRGLADSVSSDDIDRIYKAGRDAGAIGGKLLGAGGGGFVLFYVEPERQQAVREALHPLIEVRFDIDYAGSKIVVYEPAGLEHR</sequence>
<name>A0A178MYQ0_9PROT</name>
<dbReference type="PANTHER" id="PTHR32463">
    <property type="entry name" value="L-FUCOSE KINASE"/>
    <property type="match status" value="1"/>
</dbReference>
<dbReference type="InterPro" id="IPR001174">
    <property type="entry name" value="HddA/FKP"/>
</dbReference>
<dbReference type="PANTHER" id="PTHR32463:SF0">
    <property type="entry name" value="L-FUCOSE KINASE"/>
    <property type="match status" value="1"/>
</dbReference>
<dbReference type="PRINTS" id="PR00960">
    <property type="entry name" value="LMBPPROTEIN"/>
</dbReference>
<dbReference type="GO" id="GO:0042352">
    <property type="term" value="P:GDP-L-fucose salvage"/>
    <property type="evidence" value="ECO:0007669"/>
    <property type="project" value="TreeGrafter"/>
</dbReference>
<keyword evidence="2" id="KW-0547">Nucleotide-binding</keyword>
<evidence type="ECO:0000256" key="1">
    <source>
        <dbReference type="ARBA" id="ARBA00022679"/>
    </source>
</evidence>
<dbReference type="InterPro" id="IPR020568">
    <property type="entry name" value="Ribosomal_Su5_D2-typ_SF"/>
</dbReference>
<evidence type="ECO:0000259" key="6">
    <source>
        <dbReference type="Pfam" id="PF00288"/>
    </source>
</evidence>
<dbReference type="InterPro" id="IPR014606">
    <property type="entry name" value="Heptose_7-P_kinase"/>
</dbReference>
<evidence type="ECO:0000256" key="5">
    <source>
        <dbReference type="ARBA" id="ARBA00038121"/>
    </source>
</evidence>
<dbReference type="SUPFAM" id="SSF55060">
    <property type="entry name" value="GHMP Kinase, C-terminal domain"/>
    <property type="match status" value="1"/>
</dbReference>
<dbReference type="AlphaFoldDB" id="A0A178MYQ0"/>
<gene>
    <name evidence="8" type="ORF">A6A05_00030</name>
</gene>
<dbReference type="GO" id="GO:0050201">
    <property type="term" value="F:fucokinase activity"/>
    <property type="evidence" value="ECO:0007669"/>
    <property type="project" value="TreeGrafter"/>
</dbReference>
<keyword evidence="4" id="KW-0067">ATP-binding</keyword>
<evidence type="ECO:0000256" key="2">
    <source>
        <dbReference type="ARBA" id="ARBA00022741"/>
    </source>
</evidence>
<organism evidence="8 9">
    <name type="scientific">Magnetospirillum moscoviense</name>
    <dbReference type="NCBI Taxonomy" id="1437059"/>
    <lineage>
        <taxon>Bacteria</taxon>
        <taxon>Pseudomonadati</taxon>
        <taxon>Pseudomonadota</taxon>
        <taxon>Alphaproteobacteria</taxon>
        <taxon>Rhodospirillales</taxon>
        <taxon>Rhodospirillaceae</taxon>
        <taxon>Magnetospirillum</taxon>
    </lineage>
</organism>
<dbReference type="InterPro" id="IPR036554">
    <property type="entry name" value="GHMP_kinase_C_sf"/>
</dbReference>
<dbReference type="Gene3D" id="3.30.230.120">
    <property type="match status" value="1"/>
</dbReference>
<evidence type="ECO:0000313" key="8">
    <source>
        <dbReference type="EMBL" id="OAN54984.1"/>
    </source>
</evidence>
<dbReference type="OrthoDB" id="9812992at2"/>
<comment type="caution">
    <text evidence="8">The sequence shown here is derived from an EMBL/GenBank/DDBJ whole genome shotgun (WGS) entry which is preliminary data.</text>
</comment>
<dbReference type="InterPro" id="IPR006204">
    <property type="entry name" value="GHMP_kinase_N_dom"/>
</dbReference>
<dbReference type="SUPFAM" id="SSF54211">
    <property type="entry name" value="Ribosomal protein S5 domain 2-like"/>
    <property type="match status" value="1"/>
</dbReference>
<accession>A0A178MYQ0</accession>
<evidence type="ECO:0000256" key="4">
    <source>
        <dbReference type="ARBA" id="ARBA00022840"/>
    </source>
</evidence>